<evidence type="ECO:0000313" key="4">
    <source>
        <dbReference type="Proteomes" id="UP000663829"/>
    </source>
</evidence>
<accession>A0A813U6K5</accession>
<sequence length="354" mass="40196">MITTIKSTYRLMSAYVALSCLIAFVIVITICLVKQFIWDPILAKKFQVIRPVLYASVRKLSTTFVRNPPTEASSSGIMSKSTSITCIRTSEPPQLKKNLVTVTQSLPADSQQSGALEWSRHHNISSVGRLDSPTTTVFDGMKSTIDYARDKLLTNNGYKSFDDQNEATLPLDTSGGRRSYSSFNSVNNQQGYTNFGSDVIDSSINDEIVTDVNTPILHFSCEYYPTSATIRLNIQNIRNMKHIINSAHVSIRFTILPLQRGLEPYETSLQKVKEFVRFGESFTILKNITQKDLLNYSIRFCVYIHVTETQIYELGEAIYPMTENDDALFQAFYIEKFLPIRQRFKNAITITDDY</sequence>
<comment type="caution">
    <text evidence="2">The sequence shown here is derived from an EMBL/GenBank/DDBJ whole genome shotgun (WGS) entry which is preliminary data.</text>
</comment>
<keyword evidence="1" id="KW-0812">Transmembrane</keyword>
<reference evidence="2" key="1">
    <citation type="submission" date="2021-02" db="EMBL/GenBank/DDBJ databases">
        <authorList>
            <person name="Nowell W R."/>
        </authorList>
    </citation>
    <scope>NUCLEOTIDE SEQUENCE</scope>
</reference>
<keyword evidence="1" id="KW-0472">Membrane</keyword>
<dbReference type="EMBL" id="CAJOBC010000638">
    <property type="protein sequence ID" value="CAF3610010.1"/>
    <property type="molecule type" value="Genomic_DNA"/>
</dbReference>
<dbReference type="EMBL" id="CAJNOQ010000638">
    <property type="protein sequence ID" value="CAF0823394.1"/>
    <property type="molecule type" value="Genomic_DNA"/>
</dbReference>
<dbReference type="Proteomes" id="UP000663829">
    <property type="component" value="Unassembled WGS sequence"/>
</dbReference>
<proteinExistence type="predicted"/>
<dbReference type="OrthoDB" id="10003732at2759"/>
<evidence type="ECO:0000256" key="1">
    <source>
        <dbReference type="SAM" id="Phobius"/>
    </source>
</evidence>
<feature type="transmembrane region" description="Helical" evidence="1">
    <location>
        <begin position="12"/>
        <end position="38"/>
    </location>
</feature>
<evidence type="ECO:0000313" key="3">
    <source>
        <dbReference type="EMBL" id="CAF3610010.1"/>
    </source>
</evidence>
<protein>
    <submittedName>
        <fullName evidence="2">Uncharacterized protein</fullName>
    </submittedName>
</protein>
<keyword evidence="4" id="KW-1185">Reference proteome</keyword>
<dbReference type="Proteomes" id="UP000681722">
    <property type="component" value="Unassembled WGS sequence"/>
</dbReference>
<name>A0A813U6K5_9BILA</name>
<dbReference type="AlphaFoldDB" id="A0A813U6K5"/>
<organism evidence="2 4">
    <name type="scientific">Didymodactylos carnosus</name>
    <dbReference type="NCBI Taxonomy" id="1234261"/>
    <lineage>
        <taxon>Eukaryota</taxon>
        <taxon>Metazoa</taxon>
        <taxon>Spiralia</taxon>
        <taxon>Gnathifera</taxon>
        <taxon>Rotifera</taxon>
        <taxon>Eurotatoria</taxon>
        <taxon>Bdelloidea</taxon>
        <taxon>Philodinida</taxon>
        <taxon>Philodinidae</taxon>
        <taxon>Didymodactylos</taxon>
    </lineage>
</organism>
<evidence type="ECO:0000313" key="2">
    <source>
        <dbReference type="EMBL" id="CAF0823394.1"/>
    </source>
</evidence>
<keyword evidence="1" id="KW-1133">Transmembrane helix</keyword>
<gene>
    <name evidence="2" type="ORF">GPM918_LOCUS4667</name>
    <name evidence="3" type="ORF">SRO942_LOCUS4668</name>
</gene>